<dbReference type="PATRIC" id="fig|993516.3.peg.1508"/>
<dbReference type="AlphaFoldDB" id="L7CKY3"/>
<keyword evidence="1" id="KW-0472">Membrane</keyword>
<proteinExistence type="predicted"/>
<dbReference type="Proteomes" id="UP000010959">
    <property type="component" value="Unassembled WGS sequence"/>
</dbReference>
<evidence type="ECO:0000313" key="2">
    <source>
        <dbReference type="EMBL" id="ELP34643.1"/>
    </source>
</evidence>
<accession>L7CKY3</accession>
<protein>
    <submittedName>
        <fullName evidence="2">Uncharacterized protein</fullName>
    </submittedName>
</protein>
<evidence type="ECO:0000313" key="3">
    <source>
        <dbReference type="Proteomes" id="UP000010959"/>
    </source>
</evidence>
<dbReference type="RefSeq" id="WP_007336622.1">
    <property type="nucleotide sequence ID" value="NZ_AMWG01000026.1"/>
</dbReference>
<organism evidence="2 3">
    <name type="scientific">Rhodopirellula baltica SWK14</name>
    <dbReference type="NCBI Taxonomy" id="993516"/>
    <lineage>
        <taxon>Bacteria</taxon>
        <taxon>Pseudomonadati</taxon>
        <taxon>Planctomycetota</taxon>
        <taxon>Planctomycetia</taxon>
        <taxon>Pirellulales</taxon>
        <taxon>Pirellulaceae</taxon>
        <taxon>Rhodopirellula</taxon>
    </lineage>
</organism>
<gene>
    <name evidence="2" type="ORF">RBSWK_01430</name>
</gene>
<keyword evidence="1" id="KW-1133">Transmembrane helix</keyword>
<reference evidence="2 3" key="1">
    <citation type="journal article" date="2013" name="Mar. Genomics">
        <title>Expression of sulfatases in Rhodopirellula baltica and the diversity of sulfatases in the genus Rhodopirellula.</title>
        <authorList>
            <person name="Wegner C.E."/>
            <person name="Richter-Heitmann T."/>
            <person name="Klindworth A."/>
            <person name="Klockow C."/>
            <person name="Richter M."/>
            <person name="Achstetter T."/>
            <person name="Glockner F.O."/>
            <person name="Harder J."/>
        </authorList>
    </citation>
    <scope>NUCLEOTIDE SEQUENCE [LARGE SCALE GENOMIC DNA]</scope>
    <source>
        <strain evidence="2 3">SWK14</strain>
    </source>
</reference>
<keyword evidence="1" id="KW-0812">Transmembrane</keyword>
<name>L7CKY3_RHOBT</name>
<sequence length="212" mass="23387">MFDRSKIHAALNRYDDALPRDDVLPMGEEGPNTVASAVRLKRRKPFGEVMKFLLLIVTVGPLLFVLCLAVAAQGIREMVSVMRTRLYQLPLPGIEKLSEYQGFADLDLSHVASALLFLAVTFIWVRVISEFKGLGPVMGYRQSNPFAFWLYTLIAGVILVTDALVFWAGLAAKNSGWNDTPAYVPIACTLLYAAGLAAFGALHQSYHQPDQV</sequence>
<feature type="transmembrane region" description="Helical" evidence="1">
    <location>
        <begin position="148"/>
        <end position="170"/>
    </location>
</feature>
<feature type="transmembrane region" description="Helical" evidence="1">
    <location>
        <begin position="182"/>
        <end position="202"/>
    </location>
</feature>
<dbReference type="EMBL" id="AMWG01000026">
    <property type="protein sequence ID" value="ELP34643.1"/>
    <property type="molecule type" value="Genomic_DNA"/>
</dbReference>
<evidence type="ECO:0000256" key="1">
    <source>
        <dbReference type="SAM" id="Phobius"/>
    </source>
</evidence>
<feature type="transmembrane region" description="Helical" evidence="1">
    <location>
        <begin position="108"/>
        <end position="127"/>
    </location>
</feature>
<comment type="caution">
    <text evidence="2">The sequence shown here is derived from an EMBL/GenBank/DDBJ whole genome shotgun (WGS) entry which is preliminary data.</text>
</comment>
<feature type="transmembrane region" description="Helical" evidence="1">
    <location>
        <begin position="52"/>
        <end position="75"/>
    </location>
</feature>